<evidence type="ECO:0000313" key="2">
    <source>
        <dbReference type="Proteomes" id="UP001163846"/>
    </source>
</evidence>
<sequence>MSTGLAEDLHSEFPELLPEQNPPTNYGKFVISMLKRMPRDTPDGDQSIDQAQLRKCISLSSSFLVTDTSMDPEHGINTWFMGFSRLIDVVIALHARGELDIEMMNAASKACSECWSAAGAWKGLEESREGVRKVVGKLKKLLDENGRTYRGERVYAP</sequence>
<proteinExistence type="predicted"/>
<dbReference type="Proteomes" id="UP001163846">
    <property type="component" value="Unassembled WGS sequence"/>
</dbReference>
<keyword evidence="2" id="KW-1185">Reference proteome</keyword>
<dbReference type="EMBL" id="MU806291">
    <property type="protein sequence ID" value="KAJ3836819.1"/>
    <property type="molecule type" value="Genomic_DNA"/>
</dbReference>
<accession>A0AA38UC36</accession>
<gene>
    <name evidence="1" type="ORF">F5878DRAFT_643255</name>
</gene>
<protein>
    <submittedName>
        <fullName evidence="1">Uncharacterized protein</fullName>
    </submittedName>
</protein>
<comment type="caution">
    <text evidence="1">The sequence shown here is derived from an EMBL/GenBank/DDBJ whole genome shotgun (WGS) entry which is preliminary data.</text>
</comment>
<dbReference type="AlphaFoldDB" id="A0AA38UC36"/>
<evidence type="ECO:0000313" key="1">
    <source>
        <dbReference type="EMBL" id="KAJ3836819.1"/>
    </source>
</evidence>
<reference evidence="1" key="1">
    <citation type="submission" date="2022-08" db="EMBL/GenBank/DDBJ databases">
        <authorList>
            <consortium name="DOE Joint Genome Institute"/>
            <person name="Min B."/>
            <person name="Riley R."/>
            <person name="Sierra-Patev S."/>
            <person name="Naranjo-Ortiz M."/>
            <person name="Looney B."/>
            <person name="Konkel Z."/>
            <person name="Slot J.C."/>
            <person name="Sakamoto Y."/>
            <person name="Steenwyk J.L."/>
            <person name="Rokas A."/>
            <person name="Carro J."/>
            <person name="Camarero S."/>
            <person name="Ferreira P."/>
            <person name="Molpeceres G."/>
            <person name="Ruiz-Duenas F.J."/>
            <person name="Serrano A."/>
            <person name="Henrissat B."/>
            <person name="Drula E."/>
            <person name="Hughes K.W."/>
            <person name="Mata J.L."/>
            <person name="Ishikawa N.K."/>
            <person name="Vargas-Isla R."/>
            <person name="Ushijima S."/>
            <person name="Smith C.A."/>
            <person name="Ahrendt S."/>
            <person name="Andreopoulos W."/>
            <person name="He G."/>
            <person name="Labutti K."/>
            <person name="Lipzen A."/>
            <person name="Ng V."/>
            <person name="Sandor L."/>
            <person name="Barry K."/>
            <person name="Martinez A.T."/>
            <person name="Xiao Y."/>
            <person name="Gibbons J.G."/>
            <person name="Terashima K."/>
            <person name="Hibbett D.S."/>
            <person name="Grigoriev I.V."/>
        </authorList>
    </citation>
    <scope>NUCLEOTIDE SEQUENCE</scope>
    <source>
        <strain evidence="1">TFB9207</strain>
    </source>
</reference>
<organism evidence="1 2">
    <name type="scientific">Lentinula raphanica</name>
    <dbReference type="NCBI Taxonomy" id="153919"/>
    <lineage>
        <taxon>Eukaryota</taxon>
        <taxon>Fungi</taxon>
        <taxon>Dikarya</taxon>
        <taxon>Basidiomycota</taxon>
        <taxon>Agaricomycotina</taxon>
        <taxon>Agaricomycetes</taxon>
        <taxon>Agaricomycetidae</taxon>
        <taxon>Agaricales</taxon>
        <taxon>Marasmiineae</taxon>
        <taxon>Omphalotaceae</taxon>
        <taxon>Lentinula</taxon>
    </lineage>
</organism>
<name>A0AA38UC36_9AGAR</name>